<feature type="region of interest" description="Disordered" evidence="1">
    <location>
        <begin position="134"/>
        <end position="250"/>
    </location>
</feature>
<dbReference type="AlphaFoldDB" id="A0A2S4MR19"/>
<evidence type="ECO:0000313" key="2">
    <source>
        <dbReference type="EMBL" id="POR57069.1"/>
    </source>
</evidence>
<feature type="compositionally biased region" description="Basic and acidic residues" evidence="1">
    <location>
        <begin position="216"/>
        <end position="239"/>
    </location>
</feature>
<name>A0A2S4MR19_9HYPH</name>
<feature type="compositionally biased region" description="Basic residues" evidence="1">
    <location>
        <begin position="136"/>
        <end position="146"/>
    </location>
</feature>
<comment type="caution">
    <text evidence="2">The sequence shown here is derived from an EMBL/GenBank/DDBJ whole genome shotgun (WGS) entry which is preliminary data.</text>
</comment>
<evidence type="ECO:0000256" key="1">
    <source>
        <dbReference type="SAM" id="MobiDB-lite"/>
    </source>
</evidence>
<gene>
    <name evidence="2" type="ORF">CYD53_101595</name>
</gene>
<keyword evidence="3" id="KW-1185">Reference proteome</keyword>
<feature type="compositionally biased region" description="Basic and acidic residues" evidence="1">
    <location>
        <begin position="149"/>
        <end position="160"/>
    </location>
</feature>
<protein>
    <submittedName>
        <fullName evidence="2">Uncharacterized protein</fullName>
    </submittedName>
</protein>
<dbReference type="Proteomes" id="UP000236919">
    <property type="component" value="Unassembled WGS sequence"/>
</dbReference>
<sequence length="250" mass="27470">MRKSRSRFFACCSHSSMSAARLQPQTKKGSAQRAPNLQTMLRKDAPMSGLLVRSVSVVTAVTWRRATIAAARPVSVARPAPVARPTFVTSTPVALLALCFFDDHEATLLGRGHGELYSLPVELTSHGGRQCLGRVSCRRGSNRSTRKSNGTDESGKDRRPIHIKSSRAASGGRLITRRASNRSTRLTGETALRSSLAEPRRGRQERSGTTSIRLQPPDECRHRDGGSSHRQDRLSDRPRLFGVRCMETAK</sequence>
<proteinExistence type="predicted"/>
<accession>A0A2S4MR19</accession>
<evidence type="ECO:0000313" key="3">
    <source>
        <dbReference type="Proteomes" id="UP000236919"/>
    </source>
</evidence>
<organism evidence="2 3">
    <name type="scientific">Bosea psychrotolerans</name>
    <dbReference type="NCBI Taxonomy" id="1871628"/>
    <lineage>
        <taxon>Bacteria</taxon>
        <taxon>Pseudomonadati</taxon>
        <taxon>Pseudomonadota</taxon>
        <taxon>Alphaproteobacteria</taxon>
        <taxon>Hyphomicrobiales</taxon>
        <taxon>Boseaceae</taxon>
        <taxon>Bosea</taxon>
    </lineage>
</organism>
<dbReference type="EMBL" id="PQFZ01000001">
    <property type="protein sequence ID" value="POR57069.1"/>
    <property type="molecule type" value="Genomic_DNA"/>
</dbReference>
<reference evidence="2 3" key="1">
    <citation type="submission" date="2018-01" db="EMBL/GenBank/DDBJ databases">
        <title>Genomic Encyclopedia of Type Strains, Phase III (KMG-III): the genomes of soil and plant-associated and newly described type strains.</title>
        <authorList>
            <person name="Whitman W."/>
        </authorList>
    </citation>
    <scope>NUCLEOTIDE SEQUENCE [LARGE SCALE GENOMIC DNA]</scope>
    <source>
        <strain evidence="2 3">1131</strain>
    </source>
</reference>